<accession>A0A9W6PPM3</accession>
<dbReference type="GO" id="GO:0005829">
    <property type="term" value="C:cytosol"/>
    <property type="evidence" value="ECO:0007669"/>
    <property type="project" value="TreeGrafter"/>
</dbReference>
<evidence type="ECO:0000256" key="1">
    <source>
        <dbReference type="ARBA" id="ARBA00006576"/>
    </source>
</evidence>
<dbReference type="RefSeq" id="WP_051778350.1">
    <property type="nucleotide sequence ID" value="NZ_BSRX01000054.1"/>
</dbReference>
<dbReference type="GO" id="GO:0055086">
    <property type="term" value="P:nucleobase-containing small molecule metabolic process"/>
    <property type="evidence" value="ECO:0007669"/>
    <property type="project" value="UniProtKB-ARBA"/>
</dbReference>
<dbReference type="OrthoDB" id="9795347at2"/>
<comment type="caution">
    <text evidence="3">The sequence shown here is derived from an EMBL/GenBank/DDBJ whole genome shotgun (WGS) entry which is preliminary data.</text>
</comment>
<dbReference type="InterPro" id="IPR050202">
    <property type="entry name" value="Cyt/Deoxycyt_deaminase"/>
</dbReference>
<dbReference type="GO" id="GO:0008270">
    <property type="term" value="F:zinc ion binding"/>
    <property type="evidence" value="ECO:0007669"/>
    <property type="project" value="TreeGrafter"/>
</dbReference>
<dbReference type="Gene3D" id="3.40.140.10">
    <property type="entry name" value="Cytidine Deaminase, domain 2"/>
    <property type="match status" value="1"/>
</dbReference>
<evidence type="ECO:0000313" key="4">
    <source>
        <dbReference type="Proteomes" id="UP001165143"/>
    </source>
</evidence>
<dbReference type="EMBL" id="BSRX01000054">
    <property type="protein sequence ID" value="GLW58537.1"/>
    <property type="molecule type" value="Genomic_DNA"/>
</dbReference>
<feature type="domain" description="CMP/dCMP-type deaminase" evidence="2">
    <location>
        <begin position="23"/>
        <end position="154"/>
    </location>
</feature>
<evidence type="ECO:0000259" key="2">
    <source>
        <dbReference type="PROSITE" id="PS51747"/>
    </source>
</evidence>
<organism evidence="3 4">
    <name type="scientific">Kitasatospora phosalacinea</name>
    <dbReference type="NCBI Taxonomy" id="2065"/>
    <lineage>
        <taxon>Bacteria</taxon>
        <taxon>Bacillati</taxon>
        <taxon>Actinomycetota</taxon>
        <taxon>Actinomycetes</taxon>
        <taxon>Kitasatosporales</taxon>
        <taxon>Streptomycetaceae</taxon>
        <taxon>Kitasatospora</taxon>
    </lineage>
</organism>
<dbReference type="PANTHER" id="PTHR11644:SF2">
    <property type="entry name" value="CYTIDINE DEAMINASE"/>
    <property type="match status" value="1"/>
</dbReference>
<dbReference type="AlphaFoldDB" id="A0A9W6PPM3"/>
<proteinExistence type="inferred from homology"/>
<dbReference type="GO" id="GO:0072527">
    <property type="term" value="P:pyrimidine-containing compound metabolic process"/>
    <property type="evidence" value="ECO:0007669"/>
    <property type="project" value="UniProtKB-ARBA"/>
</dbReference>
<gene>
    <name evidence="3" type="ORF">Kpho01_65480</name>
</gene>
<dbReference type="GO" id="GO:0004126">
    <property type="term" value="F:cytidine deaminase activity"/>
    <property type="evidence" value="ECO:0007669"/>
    <property type="project" value="UniProtKB-ARBA"/>
</dbReference>
<comment type="similarity">
    <text evidence="1">Belongs to the cytidine and deoxycytidylate deaminase family.</text>
</comment>
<reference evidence="3" key="1">
    <citation type="submission" date="2023-02" db="EMBL/GenBank/DDBJ databases">
        <title>Kitasatospora phosalacinea NBRC 14362.</title>
        <authorList>
            <person name="Ichikawa N."/>
            <person name="Sato H."/>
            <person name="Tonouchi N."/>
        </authorList>
    </citation>
    <scope>NUCLEOTIDE SEQUENCE</scope>
    <source>
        <strain evidence="3">NBRC 14362</strain>
    </source>
</reference>
<dbReference type="SUPFAM" id="SSF53927">
    <property type="entry name" value="Cytidine deaminase-like"/>
    <property type="match status" value="1"/>
</dbReference>
<dbReference type="Proteomes" id="UP001165143">
    <property type="component" value="Unassembled WGS sequence"/>
</dbReference>
<dbReference type="PANTHER" id="PTHR11644">
    <property type="entry name" value="CYTIDINE DEAMINASE"/>
    <property type="match status" value="1"/>
</dbReference>
<sequence>MNGPTPAQGVVFDPNPAGTCPDETAARLVATAYETIRSRYVEGRRQIAAAGLAADGRVYVGVHLEAMVGCYSLCAERAALAQAAVYTDQPLVAMAAVRYPKPSEGGPARIVAPCGGCRELLSDHAPGLRVVVPREGRGLLVPLAELLPDKYVGTKWATTPANYHQ</sequence>
<name>A0A9W6PPM3_9ACTN</name>
<dbReference type="InterPro" id="IPR016193">
    <property type="entry name" value="Cytidine_deaminase-like"/>
</dbReference>
<evidence type="ECO:0000313" key="3">
    <source>
        <dbReference type="EMBL" id="GLW58537.1"/>
    </source>
</evidence>
<dbReference type="PROSITE" id="PS51747">
    <property type="entry name" value="CYT_DCMP_DEAMINASES_2"/>
    <property type="match status" value="1"/>
</dbReference>
<dbReference type="InterPro" id="IPR002125">
    <property type="entry name" value="CMP_dCMP_dom"/>
</dbReference>
<protein>
    <submittedName>
        <fullName evidence="3">Cytidine deaminase</fullName>
    </submittedName>
</protein>